<dbReference type="Proteomes" id="UP000825729">
    <property type="component" value="Unassembled WGS sequence"/>
</dbReference>
<keyword evidence="1" id="KW-1133">Transmembrane helix</keyword>
<keyword evidence="1" id="KW-0812">Transmembrane</keyword>
<evidence type="ECO:0000313" key="2">
    <source>
        <dbReference type="EMBL" id="KAG9446824.1"/>
    </source>
</evidence>
<gene>
    <name evidence="2" type="ORF">H6P81_012952</name>
</gene>
<keyword evidence="1" id="KW-0472">Membrane</keyword>
<organism evidence="2 3">
    <name type="scientific">Aristolochia fimbriata</name>
    <name type="common">White veined hardy Dutchman's pipe vine</name>
    <dbReference type="NCBI Taxonomy" id="158543"/>
    <lineage>
        <taxon>Eukaryota</taxon>
        <taxon>Viridiplantae</taxon>
        <taxon>Streptophyta</taxon>
        <taxon>Embryophyta</taxon>
        <taxon>Tracheophyta</taxon>
        <taxon>Spermatophyta</taxon>
        <taxon>Magnoliopsida</taxon>
        <taxon>Magnoliidae</taxon>
        <taxon>Piperales</taxon>
        <taxon>Aristolochiaceae</taxon>
        <taxon>Aristolochia</taxon>
    </lineage>
</organism>
<reference evidence="2 3" key="1">
    <citation type="submission" date="2021-07" db="EMBL/GenBank/DDBJ databases">
        <title>The Aristolochia fimbriata genome: insights into angiosperm evolution, floral development and chemical biosynthesis.</title>
        <authorList>
            <person name="Jiao Y."/>
        </authorList>
    </citation>
    <scope>NUCLEOTIDE SEQUENCE [LARGE SCALE GENOMIC DNA]</scope>
    <source>
        <strain evidence="2">IBCAS-2021</strain>
        <tissue evidence="2">Leaf</tissue>
    </source>
</reference>
<name>A0AAV7EDN2_ARIFI</name>
<comment type="caution">
    <text evidence="2">The sequence shown here is derived from an EMBL/GenBank/DDBJ whole genome shotgun (WGS) entry which is preliminary data.</text>
</comment>
<feature type="transmembrane region" description="Helical" evidence="1">
    <location>
        <begin position="12"/>
        <end position="30"/>
    </location>
</feature>
<evidence type="ECO:0000313" key="3">
    <source>
        <dbReference type="Proteomes" id="UP000825729"/>
    </source>
</evidence>
<keyword evidence="3" id="KW-1185">Reference proteome</keyword>
<sequence length="142" mass="15683">MSANGEEEVSSFAILAFFSIIQDLSFYGTIMKQSSNDSVNNLVEEGKASQMLSGKKFKQWIFCINIFPILVVLYVALGNVTLGTYISWLAASIVAFDYCSETSVNLIVRYLVEMVFVVGSLHYGLATGVFLGQQVLPNFQII</sequence>
<dbReference type="EMBL" id="JAINDJ010000005">
    <property type="protein sequence ID" value="KAG9446824.1"/>
    <property type="molecule type" value="Genomic_DNA"/>
</dbReference>
<protein>
    <submittedName>
        <fullName evidence="2">Uncharacterized protein</fullName>
    </submittedName>
</protein>
<feature type="transmembrane region" description="Helical" evidence="1">
    <location>
        <begin position="111"/>
        <end position="131"/>
    </location>
</feature>
<proteinExistence type="predicted"/>
<dbReference type="AlphaFoldDB" id="A0AAV7EDN2"/>
<evidence type="ECO:0000256" key="1">
    <source>
        <dbReference type="SAM" id="Phobius"/>
    </source>
</evidence>
<accession>A0AAV7EDN2</accession>